<organism evidence="1">
    <name type="scientific">bioreactor metagenome</name>
    <dbReference type="NCBI Taxonomy" id="1076179"/>
    <lineage>
        <taxon>unclassified sequences</taxon>
        <taxon>metagenomes</taxon>
        <taxon>ecological metagenomes</taxon>
    </lineage>
</organism>
<evidence type="ECO:0000313" key="1">
    <source>
        <dbReference type="EMBL" id="MPM73510.1"/>
    </source>
</evidence>
<reference evidence="1" key="1">
    <citation type="submission" date="2019-08" db="EMBL/GenBank/DDBJ databases">
        <authorList>
            <person name="Kucharzyk K."/>
            <person name="Murdoch R.W."/>
            <person name="Higgins S."/>
            <person name="Loffler F."/>
        </authorList>
    </citation>
    <scope>NUCLEOTIDE SEQUENCE</scope>
</reference>
<sequence length="380" mass="41895">MYRVGGDLAVIEVEHLRQRLEGEAGRQTGHAFVHARVVAVFLVALGLGVGVLEVLAVVDPHLGEDAGVLGLFQPRQHRELRQHFQCVGRARRFGQRAMNKQLLVDADLVRHPQAVGHLDRVDAIQEGLVVLVVLERDPLGLVRVCHHDAIERNRPEALGTLVVTLLSGGQQRMQDLDRCLEHLDELKQTAVCQAQTAGVAVGVGIVLRILLKLADVDLADQRGNILVVLVAWLGLGDGNLTQHRRRQLDYAEPGDVAVEFMKALYGPGRHDGAEVTAGNAVVVFKDMTVLKGVEQPQRRLVDRRTLDGIEGHALNQGFQLFGERRLAAADGAEEVEDLFLFLQSLCRMSEVRHDVLDDFFHAVEVTEGRVELQNLVGKDP</sequence>
<comment type="caution">
    <text evidence="1">The sequence shown here is derived from an EMBL/GenBank/DDBJ whole genome shotgun (WGS) entry which is preliminary data.</text>
</comment>
<proteinExistence type="predicted"/>
<name>A0A645C6Z1_9ZZZZ</name>
<dbReference type="EMBL" id="VSSQ01025408">
    <property type="protein sequence ID" value="MPM73510.1"/>
    <property type="molecule type" value="Genomic_DNA"/>
</dbReference>
<dbReference type="AlphaFoldDB" id="A0A645C6Z1"/>
<protein>
    <submittedName>
        <fullName evidence="1">Uncharacterized protein</fullName>
    </submittedName>
</protein>
<accession>A0A645C6Z1</accession>
<gene>
    <name evidence="1" type="ORF">SDC9_120490</name>
</gene>